<name>A0A1X0P2M0_9TRYP</name>
<keyword evidence="2" id="KW-1133">Transmembrane helix</keyword>
<dbReference type="AlphaFoldDB" id="A0A1X0P2M0"/>
<evidence type="ECO:0000256" key="1">
    <source>
        <dbReference type="SAM" id="Coils"/>
    </source>
</evidence>
<dbReference type="Proteomes" id="UP000192257">
    <property type="component" value="Unassembled WGS sequence"/>
</dbReference>
<keyword evidence="4" id="KW-1185">Reference proteome</keyword>
<feature type="transmembrane region" description="Helical" evidence="2">
    <location>
        <begin position="94"/>
        <end position="114"/>
    </location>
</feature>
<keyword evidence="1" id="KW-0175">Coiled coil</keyword>
<dbReference type="EMBL" id="NBCO01000007">
    <property type="protein sequence ID" value="ORC90789.1"/>
    <property type="molecule type" value="Genomic_DNA"/>
</dbReference>
<reference evidence="3 4" key="1">
    <citation type="submission" date="2017-03" db="EMBL/GenBank/DDBJ databases">
        <title>An alternative strategy for trypanosome survival in the mammalian bloodstream revealed through genome and transcriptome analysis of the ubiquitous bovine parasite Trypanosoma (Megatrypanum) theileri.</title>
        <authorList>
            <person name="Kelly S."/>
            <person name="Ivens A."/>
            <person name="Mott A."/>
            <person name="O'Neill E."/>
            <person name="Emms D."/>
            <person name="Macleod O."/>
            <person name="Voorheis P."/>
            <person name="Matthews J."/>
            <person name="Matthews K."/>
            <person name="Carrington M."/>
        </authorList>
    </citation>
    <scope>NUCLEOTIDE SEQUENCE [LARGE SCALE GENOMIC DNA]</scope>
    <source>
        <strain evidence="3">Edinburgh</strain>
    </source>
</reference>
<dbReference type="GeneID" id="39983439"/>
<dbReference type="RefSeq" id="XP_028884855.1">
    <property type="nucleotide sequence ID" value="XM_029023659.1"/>
</dbReference>
<sequence length="255" mass="29134">MQMLNRVLGKRTLVPLATLVVPRRNFSATRFVSEKSNKTSMEQEDKEELERERQLRERFSEKIQEAMPQYGQQGSGNCYSGNCGAQPTSSSVQFFRFLFFMTSLFILMAFMQLSDTNSPFNIMQNIPWWQLPISSAAHFVLMRALLPFREQRRIKEEYETSVQLNPTLTLDQFFTQRYPTIFQGYRTQQQEVVAAVAACMATANDLRFARSISRAAGSARDVRASVDNIMDALRRDYPQLFQSSGGAVPPPSPVL</sequence>
<evidence type="ECO:0000256" key="2">
    <source>
        <dbReference type="SAM" id="Phobius"/>
    </source>
</evidence>
<feature type="coiled-coil region" evidence="1">
    <location>
        <begin position="32"/>
        <end position="62"/>
    </location>
</feature>
<dbReference type="OrthoDB" id="266874at2759"/>
<evidence type="ECO:0000313" key="3">
    <source>
        <dbReference type="EMBL" id="ORC90789.1"/>
    </source>
</evidence>
<keyword evidence="2" id="KW-0472">Membrane</keyword>
<organism evidence="3 4">
    <name type="scientific">Trypanosoma theileri</name>
    <dbReference type="NCBI Taxonomy" id="67003"/>
    <lineage>
        <taxon>Eukaryota</taxon>
        <taxon>Discoba</taxon>
        <taxon>Euglenozoa</taxon>
        <taxon>Kinetoplastea</taxon>
        <taxon>Metakinetoplastina</taxon>
        <taxon>Trypanosomatida</taxon>
        <taxon>Trypanosomatidae</taxon>
        <taxon>Trypanosoma</taxon>
    </lineage>
</organism>
<dbReference type="VEuPathDB" id="TriTrypDB:TM35_000072130"/>
<protein>
    <submittedName>
        <fullName evidence="3">Uncharacterized protein</fullName>
    </submittedName>
</protein>
<feature type="transmembrane region" description="Helical" evidence="2">
    <location>
        <begin position="126"/>
        <end position="146"/>
    </location>
</feature>
<evidence type="ECO:0000313" key="4">
    <source>
        <dbReference type="Proteomes" id="UP000192257"/>
    </source>
</evidence>
<proteinExistence type="predicted"/>
<comment type="caution">
    <text evidence="3">The sequence shown here is derived from an EMBL/GenBank/DDBJ whole genome shotgun (WGS) entry which is preliminary data.</text>
</comment>
<keyword evidence="2" id="KW-0812">Transmembrane</keyword>
<gene>
    <name evidence="3" type="ORF">TM35_000072130</name>
</gene>
<accession>A0A1X0P2M0</accession>